<dbReference type="EMBL" id="LN902843">
    <property type="protein sequence ID" value="CDS37446.1"/>
    <property type="molecule type" value="Genomic_DNA"/>
</dbReference>
<keyword evidence="3" id="KW-1185">Reference proteome</keyword>
<dbReference type="AlphaFoldDB" id="A0A068XYF2"/>
<gene>
    <name evidence="2" type="ORF">EmuJ_000469000</name>
</gene>
<evidence type="ECO:0000313" key="2">
    <source>
        <dbReference type="EMBL" id="CDS37446.1"/>
    </source>
</evidence>
<organism evidence="2 3">
    <name type="scientific">Echinococcus multilocularis</name>
    <name type="common">Fox tapeworm</name>
    <dbReference type="NCBI Taxonomy" id="6211"/>
    <lineage>
        <taxon>Eukaryota</taxon>
        <taxon>Metazoa</taxon>
        <taxon>Spiralia</taxon>
        <taxon>Lophotrochozoa</taxon>
        <taxon>Platyhelminthes</taxon>
        <taxon>Cestoda</taxon>
        <taxon>Eucestoda</taxon>
        <taxon>Cyclophyllidea</taxon>
        <taxon>Taeniidae</taxon>
        <taxon>Echinococcus</taxon>
    </lineage>
</organism>
<evidence type="ECO:0000256" key="1">
    <source>
        <dbReference type="ARBA" id="ARBA00009973"/>
    </source>
</evidence>
<dbReference type="InterPro" id="IPR027885">
    <property type="entry name" value="UPF0728"/>
</dbReference>
<dbReference type="OrthoDB" id="10003460at2759"/>
<accession>A0A068XYF2</accession>
<proteinExistence type="inferred from homology"/>
<name>A0A068XYF2_ECHMU</name>
<comment type="similarity">
    <text evidence="1">Belongs to the UPF0728 family.</text>
</comment>
<evidence type="ECO:0000313" key="3">
    <source>
        <dbReference type="Proteomes" id="UP000017246"/>
    </source>
</evidence>
<protein>
    <submittedName>
        <fullName evidence="2">Expressed protein</fullName>
    </submittedName>
</protein>
<reference evidence="2" key="2">
    <citation type="submission" date="2015-11" db="EMBL/GenBank/DDBJ databases">
        <authorList>
            <person name="Zhang Y."/>
            <person name="Guo Z."/>
        </authorList>
    </citation>
    <scope>NUCLEOTIDE SEQUENCE</scope>
</reference>
<dbReference type="Pfam" id="PF15092">
    <property type="entry name" value="UPF0728"/>
    <property type="match status" value="1"/>
</dbReference>
<sequence length="104" mass="12002">MKSRLNMGLMKRVGSYFIVITDWKVSRVVGHTVKIEKIPNVRDILEVWLQDEKIYRCNIRELQFGGDGFLDKKAREISQKIKESYHACYASQSLNLEVGIGNTP</sequence>
<reference evidence="2" key="1">
    <citation type="journal article" date="2013" name="Nature">
        <title>The genomes of four tapeworm species reveal adaptations to parasitism.</title>
        <authorList>
            <person name="Tsai I.J."/>
            <person name="Zarowiecki M."/>
            <person name="Holroyd N."/>
            <person name="Garciarrubio A."/>
            <person name="Sanchez-Flores A."/>
            <person name="Brooks K.L."/>
            <person name="Tracey A."/>
            <person name="Bobes R.J."/>
            <person name="Fragoso G."/>
            <person name="Sciutto E."/>
            <person name="Aslett M."/>
            <person name="Beasley H."/>
            <person name="Bennett H.M."/>
            <person name="Cai J."/>
            <person name="Camicia F."/>
            <person name="Clark R."/>
            <person name="Cucher M."/>
            <person name="De Silva N."/>
            <person name="Day T.A."/>
            <person name="Deplazes P."/>
            <person name="Estrada K."/>
            <person name="Fernandez C."/>
            <person name="Holland P.W."/>
            <person name="Hou J."/>
            <person name="Hu S."/>
            <person name="Huckvale T."/>
            <person name="Hung S.S."/>
            <person name="Kamenetzky L."/>
            <person name="Keane J.A."/>
            <person name="Kiss F."/>
            <person name="Koziol U."/>
            <person name="Lambert O."/>
            <person name="Liu K."/>
            <person name="Luo X."/>
            <person name="Luo Y."/>
            <person name="Macchiaroli N."/>
            <person name="Nichol S."/>
            <person name="Paps J."/>
            <person name="Parkinson J."/>
            <person name="Pouchkina-Stantcheva N."/>
            <person name="Riddiford N."/>
            <person name="Rosenzvit M."/>
            <person name="Salinas G."/>
            <person name="Wasmuth J.D."/>
            <person name="Zamanian M."/>
            <person name="Zheng Y."/>
            <person name="Cai X."/>
            <person name="Soberon X."/>
            <person name="Olson P.D."/>
            <person name="Laclette J.P."/>
            <person name="Brehm K."/>
            <person name="Berriman M."/>
            <person name="Garciarrubio A."/>
            <person name="Bobes R.J."/>
            <person name="Fragoso G."/>
            <person name="Sanchez-Flores A."/>
            <person name="Estrada K."/>
            <person name="Cevallos M.A."/>
            <person name="Morett E."/>
            <person name="Gonzalez V."/>
            <person name="Portillo T."/>
            <person name="Ochoa-Leyva A."/>
            <person name="Jose M.V."/>
            <person name="Sciutto E."/>
            <person name="Landa A."/>
            <person name="Jimenez L."/>
            <person name="Valdes V."/>
            <person name="Carrero J.C."/>
            <person name="Larralde C."/>
            <person name="Morales-Montor J."/>
            <person name="Limon-Lason J."/>
            <person name="Soberon X."/>
            <person name="Laclette J.P."/>
        </authorList>
    </citation>
    <scope>NUCLEOTIDE SEQUENCE [LARGE SCALE GENOMIC DNA]</scope>
</reference>
<dbReference type="Proteomes" id="UP000017246">
    <property type="component" value="Unassembled WGS sequence"/>
</dbReference>